<comment type="similarity">
    <text evidence="1">Belongs to the type-I restriction system S methylase family.</text>
</comment>
<evidence type="ECO:0000313" key="6">
    <source>
        <dbReference type="Proteomes" id="UP000012046"/>
    </source>
</evidence>
<dbReference type="PANTHER" id="PTHR30408">
    <property type="entry name" value="TYPE-1 RESTRICTION ENZYME ECOKI SPECIFICITY PROTEIN"/>
    <property type="match status" value="1"/>
</dbReference>
<dbReference type="Pfam" id="PF01420">
    <property type="entry name" value="Methylase_S"/>
    <property type="match status" value="2"/>
</dbReference>
<dbReference type="RefSeq" id="WP_008949177.1">
    <property type="nucleotide sequence ID" value="NZ_AHTH01000002.1"/>
</dbReference>
<sequence>MSWPMVKLGDLVSIKGGGTPSKSDSSFWGGDIPWASVKDLKGSRISVTEDTINDLGVKNSATNIIPAGTIITATRMALGRFAINTVDMAINQDLKALFVNDHTEISSDYLFRFLESKAQYIEGEGKGATVKGITLDFLKSIDVPLPPLAEQKRIAAILDKADAIRRKRQQAIQLADDFLRAVFLEMFGDPVTNPKGWGVKTLGEITTFENGDRSSNYPSGDEIVQSGVLFLSTKNIVADALDLRTKQFITEEKYNSLSRGKAQKGDLIITLRGTLGACCIFDCAYDKAFINAQMMIIRPTKQVVVGFLHDFLVSGTMKSHFQRIGQGAAVPQLTAKQFKELLIPLPTLELQFKYDKIRSFVISTIEKLSGAEDEKLFNSLSQKAFFGQL</sequence>
<dbReference type="AlphaFoldDB" id="H3Z9T7"/>
<name>H3Z9T7_9ALTE</name>
<proteinExistence type="inferred from homology"/>
<dbReference type="SUPFAM" id="SSF116734">
    <property type="entry name" value="DNA methylase specificity domain"/>
    <property type="match status" value="2"/>
</dbReference>
<organism evidence="5 6">
    <name type="scientific">Alishewanella jeotgali KCTC 22429</name>
    <dbReference type="NCBI Taxonomy" id="1129374"/>
    <lineage>
        <taxon>Bacteria</taxon>
        <taxon>Pseudomonadati</taxon>
        <taxon>Pseudomonadota</taxon>
        <taxon>Gammaproteobacteria</taxon>
        <taxon>Alteromonadales</taxon>
        <taxon>Alteromonadaceae</taxon>
        <taxon>Alishewanella</taxon>
    </lineage>
</organism>
<dbReference type="Gene3D" id="3.90.220.20">
    <property type="entry name" value="DNA methylase specificity domains"/>
    <property type="match status" value="2"/>
</dbReference>
<evidence type="ECO:0000256" key="2">
    <source>
        <dbReference type="ARBA" id="ARBA00022747"/>
    </source>
</evidence>
<evidence type="ECO:0000256" key="3">
    <source>
        <dbReference type="ARBA" id="ARBA00023125"/>
    </source>
</evidence>
<evidence type="ECO:0000259" key="4">
    <source>
        <dbReference type="Pfam" id="PF01420"/>
    </source>
</evidence>
<dbReference type="InterPro" id="IPR052021">
    <property type="entry name" value="Type-I_RS_S_subunit"/>
</dbReference>
<feature type="domain" description="Type I restriction modification DNA specificity" evidence="4">
    <location>
        <begin position="194"/>
        <end position="353"/>
    </location>
</feature>
<dbReference type="PANTHER" id="PTHR30408:SF12">
    <property type="entry name" value="TYPE I RESTRICTION ENZYME MJAVIII SPECIFICITY SUBUNIT"/>
    <property type="match status" value="1"/>
</dbReference>
<dbReference type="GO" id="GO:0003677">
    <property type="term" value="F:DNA binding"/>
    <property type="evidence" value="ECO:0007669"/>
    <property type="project" value="UniProtKB-KW"/>
</dbReference>
<dbReference type="Proteomes" id="UP000012046">
    <property type="component" value="Unassembled WGS sequence"/>
</dbReference>
<keyword evidence="3" id="KW-0238">DNA-binding</keyword>
<dbReference type="GO" id="GO:0009307">
    <property type="term" value="P:DNA restriction-modification system"/>
    <property type="evidence" value="ECO:0007669"/>
    <property type="project" value="UniProtKB-KW"/>
</dbReference>
<protein>
    <submittedName>
        <fullName evidence="5">Restriction modification system DNA specificity subunit</fullName>
    </submittedName>
</protein>
<evidence type="ECO:0000313" key="5">
    <source>
        <dbReference type="EMBL" id="EHR42611.1"/>
    </source>
</evidence>
<dbReference type="CDD" id="cd17264">
    <property type="entry name" value="RMtype1_S_Eco3763I-TRD2-CR2_like"/>
    <property type="match status" value="1"/>
</dbReference>
<dbReference type="CDD" id="cd17285">
    <property type="entry name" value="RMtype1_S_Csp16704I_TRD2-CR2_like"/>
    <property type="match status" value="1"/>
</dbReference>
<dbReference type="REBASE" id="46216">
    <property type="entry name" value="S.AjeMS1ORF435P"/>
</dbReference>
<reference evidence="5 6" key="1">
    <citation type="journal article" date="2012" name="J. Bacteriol.">
        <title>Genome Sequence of Extracellular-Protease-Producing Alishewanella jeotgali Isolated from Traditional Korean Fermented Seafood.</title>
        <authorList>
            <person name="Jung J."/>
            <person name="Chun J."/>
            <person name="Park W."/>
        </authorList>
    </citation>
    <scope>NUCLEOTIDE SEQUENCE [LARGE SCALE GENOMIC DNA]</scope>
    <source>
        <strain evidence="5 6">KCTC 22429</strain>
    </source>
</reference>
<accession>H3Z9T7</accession>
<keyword evidence="2" id="KW-0680">Restriction system</keyword>
<dbReference type="InterPro" id="IPR000055">
    <property type="entry name" value="Restrct_endonuc_typeI_TRD"/>
</dbReference>
<evidence type="ECO:0000256" key="1">
    <source>
        <dbReference type="ARBA" id="ARBA00010923"/>
    </source>
</evidence>
<keyword evidence="6" id="KW-1185">Reference proteome</keyword>
<dbReference type="eggNOG" id="COG0732">
    <property type="taxonomic scope" value="Bacteria"/>
</dbReference>
<dbReference type="EMBL" id="AHTH01000002">
    <property type="protein sequence ID" value="EHR42611.1"/>
    <property type="molecule type" value="Genomic_DNA"/>
</dbReference>
<dbReference type="STRING" id="1129374.AJE_00440"/>
<dbReference type="InterPro" id="IPR044946">
    <property type="entry name" value="Restrct_endonuc_typeI_TRD_sf"/>
</dbReference>
<dbReference type="PATRIC" id="fig|1129374.4.peg.89"/>
<gene>
    <name evidence="5" type="ORF">AJE_00440</name>
</gene>
<feature type="domain" description="Type I restriction modification DNA specificity" evidence="4">
    <location>
        <begin position="3"/>
        <end position="172"/>
    </location>
</feature>
<comment type="caution">
    <text evidence="5">The sequence shown here is derived from an EMBL/GenBank/DDBJ whole genome shotgun (WGS) entry which is preliminary data.</text>
</comment>